<dbReference type="SMART" id="SM00743">
    <property type="entry name" value="Agenet"/>
    <property type="match status" value="1"/>
</dbReference>
<evidence type="ECO:0000313" key="3">
    <source>
        <dbReference type="Proteomes" id="UP001420932"/>
    </source>
</evidence>
<dbReference type="AlphaFoldDB" id="A0AAP0ITQ8"/>
<evidence type="ECO:0000313" key="2">
    <source>
        <dbReference type="EMBL" id="KAK9121618.1"/>
    </source>
</evidence>
<dbReference type="InterPro" id="IPR014002">
    <property type="entry name" value="Agenet_dom_plant"/>
</dbReference>
<organism evidence="2 3">
    <name type="scientific">Stephania yunnanensis</name>
    <dbReference type="NCBI Taxonomy" id="152371"/>
    <lineage>
        <taxon>Eukaryota</taxon>
        <taxon>Viridiplantae</taxon>
        <taxon>Streptophyta</taxon>
        <taxon>Embryophyta</taxon>
        <taxon>Tracheophyta</taxon>
        <taxon>Spermatophyta</taxon>
        <taxon>Magnoliopsida</taxon>
        <taxon>Ranunculales</taxon>
        <taxon>Menispermaceae</taxon>
        <taxon>Menispermoideae</taxon>
        <taxon>Cissampelideae</taxon>
        <taxon>Stephania</taxon>
    </lineage>
</organism>
<accession>A0AAP0ITQ8</accession>
<feature type="domain" description="Agenet" evidence="1">
    <location>
        <begin position="3"/>
        <end position="59"/>
    </location>
</feature>
<keyword evidence="3" id="KW-1185">Reference proteome</keyword>
<dbReference type="EMBL" id="JBBNAF010000008">
    <property type="protein sequence ID" value="KAK9121618.1"/>
    <property type="molecule type" value="Genomic_DNA"/>
</dbReference>
<dbReference type="Proteomes" id="UP001420932">
    <property type="component" value="Unassembled WGS sequence"/>
</dbReference>
<comment type="caution">
    <text evidence="2">The sequence shown here is derived from an EMBL/GenBank/DDBJ whole genome shotgun (WGS) entry which is preliminary data.</text>
</comment>
<gene>
    <name evidence="2" type="ORF">Syun_019235</name>
</gene>
<sequence>MQKIKAIGYMVEVLDDISWKVATVLKVIGGSYYMVRFLGSYLELKVHKSYLRAQQIWKDDQWFMAEKDLGKCEDAIFDKSTTLRSY</sequence>
<name>A0AAP0ITQ8_9MAGN</name>
<reference evidence="2 3" key="1">
    <citation type="submission" date="2024-01" db="EMBL/GenBank/DDBJ databases">
        <title>Genome assemblies of Stephania.</title>
        <authorList>
            <person name="Yang L."/>
        </authorList>
    </citation>
    <scope>NUCLEOTIDE SEQUENCE [LARGE SCALE GENOMIC DNA]</scope>
    <source>
        <strain evidence="2">YNDBR</strain>
        <tissue evidence="2">Leaf</tissue>
    </source>
</reference>
<protein>
    <recommendedName>
        <fullName evidence="1">Agenet domain-containing protein</fullName>
    </recommendedName>
</protein>
<proteinExistence type="predicted"/>
<evidence type="ECO:0000259" key="1">
    <source>
        <dbReference type="SMART" id="SM00743"/>
    </source>
</evidence>